<dbReference type="Pfam" id="PF00528">
    <property type="entry name" value="BPD_transp_1"/>
    <property type="match status" value="1"/>
</dbReference>
<feature type="transmembrane region" description="Helical" evidence="5">
    <location>
        <begin position="154"/>
        <end position="181"/>
    </location>
</feature>
<dbReference type="EMBL" id="SLWV01000006">
    <property type="protein sequence ID" value="TCO77401.1"/>
    <property type="molecule type" value="Genomic_DNA"/>
</dbReference>
<dbReference type="PANTHER" id="PTHR43632">
    <property type="entry name" value="PERMEASE COMPONENT OF TUNGSTATE ABC TRANSPORTER"/>
    <property type="match status" value="1"/>
</dbReference>
<dbReference type="InterPro" id="IPR049783">
    <property type="entry name" value="ABC_perm_TupB-like"/>
</dbReference>
<comment type="similarity">
    <text evidence="5">Belongs to the binding-protein-dependent transport system permease family.</text>
</comment>
<evidence type="ECO:0000256" key="2">
    <source>
        <dbReference type="ARBA" id="ARBA00022692"/>
    </source>
</evidence>
<keyword evidence="4 5" id="KW-0472">Membrane</keyword>
<keyword evidence="3 5" id="KW-1133">Transmembrane helix</keyword>
<dbReference type="SUPFAM" id="SSF161098">
    <property type="entry name" value="MetI-like"/>
    <property type="match status" value="1"/>
</dbReference>
<keyword evidence="8" id="KW-1185">Reference proteome</keyword>
<name>A0A4R2KSQ5_9FIRM</name>
<sequence>MDYILEGFQEALKLIIGFDREVYRIIGFSILISMFSTLVSIILGIPIGLISGLKDFHFKKAYSRIIYTMMGLPPVVVGLLVALLLSRRGPLGHLEMMYTPTAMIIAQTVLVTPIIIGNIFNHTKEHGKMIYEVSKTMGANPWQRLFFLINELRVALFIAMASGFGRAVSEVGAIMIVGGNIKGHTRVMTTYIAMNNSMGNYGSSIAMGIVLLIISFVLNALMYKYIEGDAI</sequence>
<dbReference type="OrthoDB" id="9781724at2"/>
<dbReference type="GO" id="GO:0055085">
    <property type="term" value="P:transmembrane transport"/>
    <property type="evidence" value="ECO:0007669"/>
    <property type="project" value="InterPro"/>
</dbReference>
<dbReference type="Proteomes" id="UP000294919">
    <property type="component" value="Unassembled WGS sequence"/>
</dbReference>
<evidence type="ECO:0000313" key="7">
    <source>
        <dbReference type="EMBL" id="TCO77401.1"/>
    </source>
</evidence>
<evidence type="ECO:0000256" key="1">
    <source>
        <dbReference type="ARBA" id="ARBA00004141"/>
    </source>
</evidence>
<dbReference type="PROSITE" id="PS50928">
    <property type="entry name" value="ABC_TM1"/>
    <property type="match status" value="1"/>
</dbReference>
<dbReference type="AlphaFoldDB" id="A0A4R2KSQ5"/>
<feature type="transmembrane region" description="Helical" evidence="5">
    <location>
        <begin position="65"/>
        <end position="85"/>
    </location>
</feature>
<dbReference type="NCBIfam" id="NF038017">
    <property type="entry name" value="ABC_perm1"/>
    <property type="match status" value="1"/>
</dbReference>
<proteinExistence type="inferred from homology"/>
<protein>
    <submittedName>
        <fullName evidence="7">Tungstate transport system permease protein</fullName>
    </submittedName>
</protein>
<evidence type="ECO:0000256" key="5">
    <source>
        <dbReference type="RuleBase" id="RU363032"/>
    </source>
</evidence>
<feature type="transmembrane region" description="Helical" evidence="5">
    <location>
        <begin position="201"/>
        <end position="223"/>
    </location>
</feature>
<evidence type="ECO:0000256" key="3">
    <source>
        <dbReference type="ARBA" id="ARBA00022989"/>
    </source>
</evidence>
<comment type="caution">
    <text evidence="7">The sequence shown here is derived from an EMBL/GenBank/DDBJ whole genome shotgun (WGS) entry which is preliminary data.</text>
</comment>
<dbReference type="GO" id="GO:0005886">
    <property type="term" value="C:plasma membrane"/>
    <property type="evidence" value="ECO:0007669"/>
    <property type="project" value="UniProtKB-SubCell"/>
</dbReference>
<feature type="domain" description="ABC transmembrane type-1" evidence="6">
    <location>
        <begin position="26"/>
        <end position="222"/>
    </location>
</feature>
<accession>A0A4R2KSQ5</accession>
<keyword evidence="2 5" id="KW-0812">Transmembrane</keyword>
<dbReference type="RefSeq" id="WP_132243898.1">
    <property type="nucleotide sequence ID" value="NZ_SLWV01000006.1"/>
</dbReference>
<feature type="transmembrane region" description="Helical" evidence="5">
    <location>
        <begin position="97"/>
        <end position="120"/>
    </location>
</feature>
<evidence type="ECO:0000256" key="4">
    <source>
        <dbReference type="ARBA" id="ARBA00023136"/>
    </source>
</evidence>
<gene>
    <name evidence="7" type="ORF">EV214_10643</name>
</gene>
<dbReference type="InterPro" id="IPR035906">
    <property type="entry name" value="MetI-like_sf"/>
</dbReference>
<dbReference type="CDD" id="cd06261">
    <property type="entry name" value="TM_PBP2"/>
    <property type="match status" value="1"/>
</dbReference>
<dbReference type="Gene3D" id="1.10.3720.10">
    <property type="entry name" value="MetI-like"/>
    <property type="match status" value="1"/>
</dbReference>
<reference evidence="7 8" key="1">
    <citation type="submission" date="2019-03" db="EMBL/GenBank/DDBJ databases">
        <title>Genomic Encyclopedia of Type Strains, Phase IV (KMG-IV): sequencing the most valuable type-strain genomes for metagenomic binning, comparative biology and taxonomic classification.</title>
        <authorList>
            <person name="Goeker M."/>
        </authorList>
    </citation>
    <scope>NUCLEOTIDE SEQUENCE [LARGE SCALE GENOMIC DNA]</scope>
    <source>
        <strain evidence="7 8">DSM 102940</strain>
    </source>
</reference>
<comment type="subcellular location">
    <subcellularLocation>
        <location evidence="5">Cell membrane</location>
        <topology evidence="5">Multi-pass membrane protein</topology>
    </subcellularLocation>
    <subcellularLocation>
        <location evidence="1">Membrane</location>
        <topology evidence="1">Multi-pass membrane protein</topology>
    </subcellularLocation>
</comment>
<evidence type="ECO:0000259" key="6">
    <source>
        <dbReference type="PROSITE" id="PS50928"/>
    </source>
</evidence>
<feature type="transmembrane region" description="Helical" evidence="5">
    <location>
        <begin position="25"/>
        <end position="53"/>
    </location>
</feature>
<evidence type="ECO:0000313" key="8">
    <source>
        <dbReference type="Proteomes" id="UP000294919"/>
    </source>
</evidence>
<dbReference type="PANTHER" id="PTHR43632:SF1">
    <property type="entry name" value="PERMEASE COMPONENT OF TUNGSTATE ABC TRANSPORTER"/>
    <property type="match status" value="1"/>
</dbReference>
<keyword evidence="5" id="KW-0813">Transport</keyword>
<dbReference type="InterPro" id="IPR000515">
    <property type="entry name" value="MetI-like"/>
</dbReference>
<organism evidence="7 8">
    <name type="scientific">Marinisporobacter balticus</name>
    <dbReference type="NCBI Taxonomy" id="2018667"/>
    <lineage>
        <taxon>Bacteria</taxon>
        <taxon>Bacillati</taxon>
        <taxon>Bacillota</taxon>
        <taxon>Clostridia</taxon>
        <taxon>Peptostreptococcales</taxon>
        <taxon>Thermotaleaceae</taxon>
        <taxon>Marinisporobacter</taxon>
    </lineage>
</organism>